<proteinExistence type="predicted"/>
<dbReference type="Proteomes" id="UP000578352">
    <property type="component" value="Unassembled WGS sequence"/>
</dbReference>
<dbReference type="AlphaFoldDB" id="A0A853CVK8"/>
<dbReference type="RefSeq" id="WP_179606593.1">
    <property type="nucleotide sequence ID" value="NZ_BAABEH010000001.1"/>
</dbReference>
<gene>
    <name evidence="1" type="ORF">HNR13_002745</name>
</gene>
<organism evidence="1 2">
    <name type="scientific">Leifsonia shinshuensis</name>
    <dbReference type="NCBI Taxonomy" id="150026"/>
    <lineage>
        <taxon>Bacteria</taxon>
        <taxon>Bacillati</taxon>
        <taxon>Actinomycetota</taxon>
        <taxon>Actinomycetes</taxon>
        <taxon>Micrococcales</taxon>
        <taxon>Microbacteriaceae</taxon>
        <taxon>Leifsonia</taxon>
    </lineage>
</organism>
<name>A0A853CVK8_9MICO</name>
<sequence>MTGSYRYDHILTAATEVFVHQLIELGIAKELNAHGAAHGLEPLSWRVDLEFEPILTGEHPEGAAAPGRSELCDQWGGLLELDPPPAAGEAEGFRVWTGYVRDWTVRVFCVTNEDRYREAFPGDID</sequence>
<accession>A0A853CVK8</accession>
<reference evidence="1 2" key="1">
    <citation type="submission" date="2020-07" db="EMBL/GenBank/DDBJ databases">
        <title>Sequencing the genomes of 1000 actinobacteria strains.</title>
        <authorList>
            <person name="Klenk H.-P."/>
        </authorList>
    </citation>
    <scope>NUCLEOTIDE SEQUENCE [LARGE SCALE GENOMIC DNA]</scope>
    <source>
        <strain evidence="1 2">DSM 15165</strain>
    </source>
</reference>
<evidence type="ECO:0000313" key="1">
    <source>
        <dbReference type="EMBL" id="NYJ24458.1"/>
    </source>
</evidence>
<comment type="caution">
    <text evidence="1">The sequence shown here is derived from an EMBL/GenBank/DDBJ whole genome shotgun (WGS) entry which is preliminary data.</text>
</comment>
<evidence type="ECO:0000313" key="2">
    <source>
        <dbReference type="Proteomes" id="UP000578352"/>
    </source>
</evidence>
<protein>
    <submittedName>
        <fullName evidence="1">Uncharacterized protein</fullName>
    </submittedName>
</protein>
<dbReference type="EMBL" id="JACCFL010000001">
    <property type="protein sequence ID" value="NYJ24458.1"/>
    <property type="molecule type" value="Genomic_DNA"/>
</dbReference>